<dbReference type="RefSeq" id="WP_406788600.1">
    <property type="nucleotide sequence ID" value="NZ_JBJIAA010000013.1"/>
</dbReference>
<dbReference type="CDD" id="cd06225">
    <property type="entry name" value="HAMP"/>
    <property type="match status" value="1"/>
</dbReference>
<dbReference type="InterPro" id="IPR003594">
    <property type="entry name" value="HATPase_dom"/>
</dbReference>
<keyword evidence="8" id="KW-0812">Transmembrane</keyword>
<dbReference type="InterPro" id="IPR010559">
    <property type="entry name" value="Sig_transdc_His_kin_internal"/>
</dbReference>
<evidence type="ECO:0000256" key="5">
    <source>
        <dbReference type="ARBA" id="ARBA00022679"/>
    </source>
</evidence>
<reference evidence="11 12" key="1">
    <citation type="submission" date="2024-11" db="EMBL/GenBank/DDBJ databases">
        <authorList>
            <person name="Heng Y.C."/>
            <person name="Lim A.C.H."/>
            <person name="Lee J.K.Y."/>
            <person name="Kittelmann S."/>
        </authorList>
    </citation>
    <scope>NUCLEOTIDE SEQUENCE [LARGE SCALE GENOMIC DNA]</scope>
    <source>
        <strain evidence="11 12">WILCCON 0114</strain>
    </source>
</reference>
<dbReference type="EMBL" id="JBJIAA010000013">
    <property type="protein sequence ID" value="MFL0251950.1"/>
    <property type="molecule type" value="Genomic_DNA"/>
</dbReference>
<keyword evidence="8" id="KW-0472">Membrane</keyword>
<evidence type="ECO:0000256" key="2">
    <source>
        <dbReference type="ARBA" id="ARBA00004370"/>
    </source>
</evidence>
<keyword evidence="4" id="KW-0597">Phosphoprotein</keyword>
<evidence type="ECO:0000313" key="11">
    <source>
        <dbReference type="EMBL" id="MFL0251950.1"/>
    </source>
</evidence>
<dbReference type="SMART" id="SM00387">
    <property type="entry name" value="HATPase_c"/>
    <property type="match status" value="1"/>
</dbReference>
<evidence type="ECO:0000256" key="8">
    <source>
        <dbReference type="SAM" id="Phobius"/>
    </source>
</evidence>
<dbReference type="EC" id="2.7.13.3" evidence="3"/>
<evidence type="ECO:0000256" key="1">
    <source>
        <dbReference type="ARBA" id="ARBA00000085"/>
    </source>
</evidence>
<keyword evidence="7" id="KW-0902">Two-component regulatory system</keyword>
<evidence type="ECO:0000256" key="7">
    <source>
        <dbReference type="ARBA" id="ARBA00023012"/>
    </source>
</evidence>
<comment type="caution">
    <text evidence="11">The sequence shown here is derived from an EMBL/GenBank/DDBJ whole genome shotgun (WGS) entry which is preliminary data.</text>
</comment>
<evidence type="ECO:0000256" key="6">
    <source>
        <dbReference type="ARBA" id="ARBA00022777"/>
    </source>
</evidence>
<dbReference type="Gene3D" id="3.30.565.10">
    <property type="entry name" value="Histidine kinase-like ATPase, C-terminal domain"/>
    <property type="match status" value="1"/>
</dbReference>
<dbReference type="InterPro" id="IPR036890">
    <property type="entry name" value="HATPase_C_sf"/>
</dbReference>
<dbReference type="Pfam" id="PF06580">
    <property type="entry name" value="His_kinase"/>
    <property type="match status" value="1"/>
</dbReference>
<feature type="transmembrane region" description="Helical" evidence="8">
    <location>
        <begin position="180"/>
        <end position="203"/>
    </location>
</feature>
<keyword evidence="5 11" id="KW-0808">Transferase</keyword>
<dbReference type="PROSITE" id="PS50885">
    <property type="entry name" value="HAMP"/>
    <property type="match status" value="1"/>
</dbReference>
<dbReference type="SMART" id="SM00304">
    <property type="entry name" value="HAMP"/>
    <property type="match status" value="1"/>
</dbReference>
<dbReference type="InterPro" id="IPR050640">
    <property type="entry name" value="Bact_2-comp_sensor_kinase"/>
</dbReference>
<keyword evidence="12" id="KW-1185">Reference proteome</keyword>
<dbReference type="Pfam" id="PF02518">
    <property type="entry name" value="HATPase_c"/>
    <property type="match status" value="1"/>
</dbReference>
<dbReference type="InterPro" id="IPR003660">
    <property type="entry name" value="HAMP_dom"/>
</dbReference>
<evidence type="ECO:0000259" key="9">
    <source>
        <dbReference type="PROSITE" id="PS50109"/>
    </source>
</evidence>
<feature type="domain" description="HAMP" evidence="10">
    <location>
        <begin position="201"/>
        <end position="253"/>
    </location>
</feature>
<evidence type="ECO:0000313" key="12">
    <source>
        <dbReference type="Proteomes" id="UP001623592"/>
    </source>
</evidence>
<evidence type="ECO:0000256" key="4">
    <source>
        <dbReference type="ARBA" id="ARBA00022553"/>
    </source>
</evidence>
<evidence type="ECO:0000259" key="10">
    <source>
        <dbReference type="PROSITE" id="PS50885"/>
    </source>
</evidence>
<keyword evidence="6 11" id="KW-0418">Kinase</keyword>
<feature type="domain" description="Histidine kinase" evidence="9">
    <location>
        <begin position="313"/>
        <end position="487"/>
    </location>
</feature>
<dbReference type="SUPFAM" id="SSF55874">
    <property type="entry name" value="ATPase domain of HSP90 chaperone/DNA topoisomerase II/histidine kinase"/>
    <property type="match status" value="1"/>
</dbReference>
<comment type="catalytic activity">
    <reaction evidence="1">
        <text>ATP + protein L-histidine = ADP + protein N-phospho-L-histidine.</text>
        <dbReference type="EC" id="2.7.13.3"/>
    </reaction>
</comment>
<gene>
    <name evidence="11" type="ORF">ACJDT4_16140</name>
</gene>
<protein>
    <recommendedName>
        <fullName evidence="3">histidine kinase</fullName>
        <ecNumber evidence="3">2.7.13.3</ecNumber>
    </recommendedName>
</protein>
<dbReference type="PANTHER" id="PTHR34220:SF7">
    <property type="entry name" value="SENSOR HISTIDINE KINASE YPDA"/>
    <property type="match status" value="1"/>
</dbReference>
<comment type="subcellular location">
    <subcellularLocation>
        <location evidence="2">Membrane</location>
    </subcellularLocation>
</comment>
<dbReference type="Gene3D" id="6.10.340.10">
    <property type="match status" value="1"/>
</dbReference>
<accession>A0ABW8THM6</accession>
<dbReference type="PANTHER" id="PTHR34220">
    <property type="entry name" value="SENSOR HISTIDINE KINASE YPDA"/>
    <property type="match status" value="1"/>
</dbReference>
<proteinExistence type="predicted"/>
<dbReference type="Proteomes" id="UP001623592">
    <property type="component" value="Unassembled WGS sequence"/>
</dbReference>
<evidence type="ECO:0000256" key="3">
    <source>
        <dbReference type="ARBA" id="ARBA00012438"/>
    </source>
</evidence>
<dbReference type="Pfam" id="PF00672">
    <property type="entry name" value="HAMP"/>
    <property type="match status" value="1"/>
</dbReference>
<dbReference type="InterPro" id="IPR005467">
    <property type="entry name" value="His_kinase_dom"/>
</dbReference>
<organism evidence="11 12">
    <name type="scientific">Clostridium neuense</name>
    <dbReference type="NCBI Taxonomy" id="1728934"/>
    <lineage>
        <taxon>Bacteria</taxon>
        <taxon>Bacillati</taxon>
        <taxon>Bacillota</taxon>
        <taxon>Clostridia</taxon>
        <taxon>Eubacteriales</taxon>
        <taxon>Clostridiaceae</taxon>
        <taxon>Clostridium</taxon>
    </lineage>
</organism>
<keyword evidence="8" id="KW-1133">Transmembrane helix</keyword>
<dbReference type="GO" id="GO:0004673">
    <property type="term" value="F:protein histidine kinase activity"/>
    <property type="evidence" value="ECO:0007669"/>
    <property type="project" value="UniProtKB-EC"/>
</dbReference>
<sequence length="489" mass="56538">MNRKSLKFKLLTFIAFIVVLMTSINLYSIFNTKSFEVKYSDMLGRLMKIDGINQDMNLSVLYFDKYFTTNSPSDWEDYIKYGESAMNKVKSLQEVLDNDNGVILLDIKGVIQSYRESGDRTLKKYTSNNKADVFYPDFQETKKMAGFCDDYVKRLQANYLKYNNQQYKLLENATRKNSNIIIMLLLFIIIWCIGFAIVFSNTITVPLEKLMLHSQKVSKGKFEAVKIDYSIYEIEVLAEGFNKMVKAIDNLIKKIKEKANVEKQLRDQEMKNLLVENMLKETRLKVLQSQINPHFLFNTLNTIVQTAVIEDAEETEKLIVYVADILRYSLSALEAQSTIGQEVEIIKKYAHIQETRFRDRIKFNVEVDDKLKKLPLPGMTLQPLVENAFIHGIEGREEGGIISLRIYKRDNQCIIEIEDNGVGISEEKIKKLLACEEQSSNCHHTSGIGLSNVIKRLRVLYNFDDVFSIESKIGQGTKMFIRIPFSTKY</sequence>
<name>A0ABW8THM6_9CLOT</name>
<dbReference type="PROSITE" id="PS50109">
    <property type="entry name" value="HIS_KIN"/>
    <property type="match status" value="1"/>
</dbReference>